<evidence type="ECO:0000313" key="1">
    <source>
        <dbReference type="Proteomes" id="UP000050795"/>
    </source>
</evidence>
<evidence type="ECO:0008006" key="3">
    <source>
        <dbReference type="Google" id="ProtNLM"/>
    </source>
</evidence>
<sequence>MSDLDSSVTHIVYLNNSKQDPVLPVNKNCFQISASWIWQSIKKSVCLPESQFKIIKQRVCQTSDDNTCHS</sequence>
<proteinExistence type="predicted"/>
<reference evidence="2" key="2">
    <citation type="submission" date="2023-11" db="UniProtKB">
        <authorList>
            <consortium name="WormBaseParasite"/>
        </authorList>
    </citation>
    <scope>IDENTIFICATION</scope>
</reference>
<dbReference type="Proteomes" id="UP000050795">
    <property type="component" value="Unassembled WGS sequence"/>
</dbReference>
<evidence type="ECO:0000313" key="2">
    <source>
        <dbReference type="WBParaSite" id="TREG1_120360.1"/>
    </source>
</evidence>
<accession>A0AA85IZU8</accession>
<dbReference type="InterPro" id="IPR036420">
    <property type="entry name" value="BRCT_dom_sf"/>
</dbReference>
<name>A0AA85IZU8_TRIRE</name>
<dbReference type="AlphaFoldDB" id="A0AA85IZU8"/>
<organism evidence="1 2">
    <name type="scientific">Trichobilharzia regenti</name>
    <name type="common">Nasal bird schistosome</name>
    <dbReference type="NCBI Taxonomy" id="157069"/>
    <lineage>
        <taxon>Eukaryota</taxon>
        <taxon>Metazoa</taxon>
        <taxon>Spiralia</taxon>
        <taxon>Lophotrochozoa</taxon>
        <taxon>Platyhelminthes</taxon>
        <taxon>Trematoda</taxon>
        <taxon>Digenea</taxon>
        <taxon>Strigeidida</taxon>
        <taxon>Schistosomatoidea</taxon>
        <taxon>Schistosomatidae</taxon>
        <taxon>Trichobilharzia</taxon>
    </lineage>
</organism>
<keyword evidence="1" id="KW-1185">Reference proteome</keyword>
<protein>
    <recommendedName>
        <fullName evidence="3">BRCT domain-containing protein</fullName>
    </recommendedName>
</protein>
<dbReference type="WBParaSite" id="TREG1_120360.1">
    <property type="protein sequence ID" value="TREG1_120360.1"/>
    <property type="gene ID" value="TREG1_120360"/>
</dbReference>
<dbReference type="Gene3D" id="3.40.50.10190">
    <property type="entry name" value="BRCT domain"/>
    <property type="match status" value="1"/>
</dbReference>
<reference evidence="1" key="1">
    <citation type="submission" date="2022-06" db="EMBL/GenBank/DDBJ databases">
        <authorList>
            <person name="Berger JAMES D."/>
            <person name="Berger JAMES D."/>
        </authorList>
    </citation>
    <scope>NUCLEOTIDE SEQUENCE [LARGE SCALE GENOMIC DNA]</scope>
</reference>
<dbReference type="SUPFAM" id="SSF52113">
    <property type="entry name" value="BRCT domain"/>
    <property type="match status" value="1"/>
</dbReference>